<evidence type="ECO:0000313" key="3">
    <source>
        <dbReference type="Proteomes" id="UP000194127"/>
    </source>
</evidence>
<dbReference type="EMBL" id="KZ110607">
    <property type="protein sequence ID" value="OSX57686.1"/>
    <property type="molecule type" value="Genomic_DNA"/>
</dbReference>
<keyword evidence="1" id="KW-0812">Transmembrane</keyword>
<dbReference type="Proteomes" id="UP000194127">
    <property type="component" value="Unassembled WGS sequence"/>
</dbReference>
<evidence type="ECO:0000256" key="1">
    <source>
        <dbReference type="SAM" id="Phobius"/>
    </source>
</evidence>
<evidence type="ECO:0000313" key="2">
    <source>
        <dbReference type="EMBL" id="OSX57686.1"/>
    </source>
</evidence>
<reference evidence="2 3" key="1">
    <citation type="submission" date="2017-04" db="EMBL/GenBank/DDBJ databases">
        <title>Genome Sequence of the Model Brown-Rot Fungus Postia placenta SB12.</title>
        <authorList>
            <consortium name="DOE Joint Genome Institute"/>
            <person name="Gaskell J."/>
            <person name="Kersten P."/>
            <person name="Larrondo L.F."/>
            <person name="Canessa P."/>
            <person name="Martinez D."/>
            <person name="Hibbett D."/>
            <person name="Schmoll M."/>
            <person name="Kubicek C.P."/>
            <person name="Martinez A.T."/>
            <person name="Yadav J."/>
            <person name="Master E."/>
            <person name="Magnuson J.K."/>
            <person name="James T."/>
            <person name="Yaver D."/>
            <person name="Berka R."/>
            <person name="Labutti K."/>
            <person name="Lipzen A."/>
            <person name="Aerts A."/>
            <person name="Barry K."/>
            <person name="Henrissat B."/>
            <person name="Blanchette R."/>
            <person name="Grigoriev I."/>
            <person name="Cullen D."/>
        </authorList>
    </citation>
    <scope>NUCLEOTIDE SEQUENCE [LARGE SCALE GENOMIC DNA]</scope>
    <source>
        <strain evidence="2 3">MAD-698-R-SB12</strain>
    </source>
</reference>
<accession>A0A1X6MN81</accession>
<dbReference type="GeneID" id="36322888"/>
<keyword evidence="3" id="KW-1185">Reference proteome</keyword>
<keyword evidence="1" id="KW-0472">Membrane</keyword>
<sequence length="166" mass="18382">MVFFLFPIVAAAIVGTAVLTSNIQHEHHMNVDLNGDSMVQRLIGELNLKDRLEQMQAKHEATMDGVAANVAQMSMNVETNLNIVTTDVHDAILFFKVFMTVLSVFYAIKTVGYIVRWIYDQRKENNVFIVLPGGGGMLGDAKVRLLGMPGLPRTVIVHSGRGRNTQ</sequence>
<feature type="transmembrane region" description="Helical" evidence="1">
    <location>
        <begin position="91"/>
        <end position="115"/>
    </location>
</feature>
<dbReference type="RefSeq" id="XP_024334480.1">
    <property type="nucleotide sequence ID" value="XM_024477938.1"/>
</dbReference>
<gene>
    <name evidence="2" type="ORF">POSPLADRAFT_1041593</name>
</gene>
<dbReference type="AlphaFoldDB" id="A0A1X6MN81"/>
<proteinExistence type="predicted"/>
<name>A0A1X6MN81_9APHY</name>
<keyword evidence="1" id="KW-1133">Transmembrane helix</keyword>
<protein>
    <submittedName>
        <fullName evidence="2">Uncharacterized protein</fullName>
    </submittedName>
</protein>
<organism evidence="2 3">
    <name type="scientific">Postia placenta MAD-698-R-SB12</name>
    <dbReference type="NCBI Taxonomy" id="670580"/>
    <lineage>
        <taxon>Eukaryota</taxon>
        <taxon>Fungi</taxon>
        <taxon>Dikarya</taxon>
        <taxon>Basidiomycota</taxon>
        <taxon>Agaricomycotina</taxon>
        <taxon>Agaricomycetes</taxon>
        <taxon>Polyporales</taxon>
        <taxon>Adustoporiaceae</taxon>
        <taxon>Rhodonia</taxon>
    </lineage>
</organism>